<evidence type="ECO:0000313" key="2">
    <source>
        <dbReference type="Proteomes" id="UP000789920"/>
    </source>
</evidence>
<dbReference type="EMBL" id="CAJVQC010027304">
    <property type="protein sequence ID" value="CAG8736032.1"/>
    <property type="molecule type" value="Genomic_DNA"/>
</dbReference>
<feature type="non-terminal residue" evidence="1">
    <location>
        <position position="1"/>
    </location>
</feature>
<sequence length="141" mass="16625">LEDPVSSYNNVNYDSDHNDDYNNDDHACDNNKSAHKAQYAMTEEYHKKKKKMQDEHSTIKELFKKTSKDSSTTMLAEIDNMKFRNMFATWIINRQHLFAIIEDPEFVKIIQYLNLKAQLVKADAIKNTIMSLYNLEKQELK</sequence>
<name>A0ACA9Q505_9GLOM</name>
<evidence type="ECO:0000313" key="1">
    <source>
        <dbReference type="EMBL" id="CAG8736032.1"/>
    </source>
</evidence>
<dbReference type="Proteomes" id="UP000789920">
    <property type="component" value="Unassembled WGS sequence"/>
</dbReference>
<proteinExistence type="predicted"/>
<keyword evidence="2" id="KW-1185">Reference proteome</keyword>
<gene>
    <name evidence="1" type="ORF">RPERSI_LOCUS12665</name>
</gene>
<organism evidence="1 2">
    <name type="scientific">Racocetra persica</name>
    <dbReference type="NCBI Taxonomy" id="160502"/>
    <lineage>
        <taxon>Eukaryota</taxon>
        <taxon>Fungi</taxon>
        <taxon>Fungi incertae sedis</taxon>
        <taxon>Mucoromycota</taxon>
        <taxon>Glomeromycotina</taxon>
        <taxon>Glomeromycetes</taxon>
        <taxon>Diversisporales</taxon>
        <taxon>Gigasporaceae</taxon>
        <taxon>Racocetra</taxon>
    </lineage>
</organism>
<comment type="caution">
    <text evidence="1">The sequence shown here is derived from an EMBL/GenBank/DDBJ whole genome shotgun (WGS) entry which is preliminary data.</text>
</comment>
<feature type="non-terminal residue" evidence="1">
    <location>
        <position position="141"/>
    </location>
</feature>
<reference evidence="1" key="1">
    <citation type="submission" date="2021-06" db="EMBL/GenBank/DDBJ databases">
        <authorList>
            <person name="Kallberg Y."/>
            <person name="Tangrot J."/>
            <person name="Rosling A."/>
        </authorList>
    </citation>
    <scope>NUCLEOTIDE SEQUENCE</scope>
    <source>
        <strain evidence="1">MA461A</strain>
    </source>
</reference>
<protein>
    <submittedName>
        <fullName evidence="1">34714_t:CDS:1</fullName>
    </submittedName>
</protein>
<accession>A0ACA9Q505</accession>